<gene>
    <name evidence="2" type="ORF">GRX03_16005</name>
</gene>
<protein>
    <submittedName>
        <fullName evidence="2">Uncharacterized protein</fullName>
    </submittedName>
</protein>
<organism evidence="2 3">
    <name type="scientific">Halovenus carboxidivorans</name>
    <dbReference type="NCBI Taxonomy" id="2692199"/>
    <lineage>
        <taxon>Archaea</taxon>
        <taxon>Methanobacteriati</taxon>
        <taxon>Methanobacteriota</taxon>
        <taxon>Stenosarchaea group</taxon>
        <taxon>Halobacteria</taxon>
        <taxon>Halobacteriales</taxon>
        <taxon>Haloarculaceae</taxon>
        <taxon>Halovenus</taxon>
    </lineage>
</organism>
<dbReference type="EMBL" id="WUUT01000008">
    <property type="protein sequence ID" value="MXR53102.1"/>
    <property type="molecule type" value="Genomic_DNA"/>
</dbReference>
<comment type="caution">
    <text evidence="2">The sequence shown here is derived from an EMBL/GenBank/DDBJ whole genome shotgun (WGS) entry which is preliminary data.</text>
</comment>
<proteinExistence type="predicted"/>
<evidence type="ECO:0000313" key="2">
    <source>
        <dbReference type="EMBL" id="MXR53102.1"/>
    </source>
</evidence>
<accession>A0A6B0TCH1</accession>
<evidence type="ECO:0000313" key="3">
    <source>
        <dbReference type="Proteomes" id="UP000466535"/>
    </source>
</evidence>
<reference evidence="2 3" key="1">
    <citation type="submission" date="2019-12" db="EMBL/GenBank/DDBJ databases">
        <title>Isolation and characterization of three novel carbon monoxide-oxidizing members of Halobacteria from salione crusts and soils.</title>
        <authorList>
            <person name="Myers M.R."/>
            <person name="King G.M."/>
        </authorList>
    </citation>
    <scope>NUCLEOTIDE SEQUENCE [LARGE SCALE GENOMIC DNA]</scope>
    <source>
        <strain evidence="2 3">WSH3</strain>
    </source>
</reference>
<dbReference type="Proteomes" id="UP000466535">
    <property type="component" value="Unassembled WGS sequence"/>
</dbReference>
<dbReference type="RefSeq" id="WP_159765412.1">
    <property type="nucleotide sequence ID" value="NZ_WUUT01000008.1"/>
</dbReference>
<dbReference type="AlphaFoldDB" id="A0A6B0TCH1"/>
<keyword evidence="3" id="KW-1185">Reference proteome</keyword>
<sequence>MADSRVLTAAVGLAVSLAASALLWMYFETFLFFLFVPFVPFLFRDLGDDESRQPQPRECPQCGFQTLNDEYEYCPRDGRRLQKRRDGTTEQRRTDGWS</sequence>
<name>A0A6B0TCH1_9EURY</name>
<dbReference type="OrthoDB" id="239588at2157"/>
<feature type="region of interest" description="Disordered" evidence="1">
    <location>
        <begin position="78"/>
        <end position="98"/>
    </location>
</feature>
<evidence type="ECO:0000256" key="1">
    <source>
        <dbReference type="SAM" id="MobiDB-lite"/>
    </source>
</evidence>